<dbReference type="GO" id="GO:0046872">
    <property type="term" value="F:metal ion binding"/>
    <property type="evidence" value="ECO:0007669"/>
    <property type="project" value="UniProtKB-KW"/>
</dbReference>
<keyword evidence="6 8" id="KW-0408">Iron</keyword>
<dbReference type="InterPro" id="IPR036909">
    <property type="entry name" value="Cyt_c-like_dom_sf"/>
</dbReference>
<feature type="binding site" description="covalent" evidence="8">
    <location>
        <position position="58"/>
    </location>
    <ligand>
        <name>heme c</name>
        <dbReference type="ChEBI" id="CHEBI:61717"/>
    </ligand>
</feature>
<keyword evidence="10" id="KW-0732">Signal</keyword>
<dbReference type="GO" id="GO:0016020">
    <property type="term" value="C:membrane"/>
    <property type="evidence" value="ECO:0007669"/>
    <property type="project" value="UniProtKB-SubCell"/>
</dbReference>
<dbReference type="Proteomes" id="UP000066549">
    <property type="component" value="Chromosome"/>
</dbReference>
<evidence type="ECO:0000256" key="4">
    <source>
        <dbReference type="ARBA" id="ARBA00022723"/>
    </source>
</evidence>
<dbReference type="PANTHER" id="PTHR10266">
    <property type="entry name" value="CYTOCHROME C1"/>
    <property type="match status" value="1"/>
</dbReference>
<evidence type="ECO:0000256" key="7">
    <source>
        <dbReference type="ARBA" id="ARBA00023136"/>
    </source>
</evidence>
<feature type="transmembrane region" description="Helical" evidence="9">
    <location>
        <begin position="209"/>
        <end position="227"/>
    </location>
</feature>
<dbReference type="PROSITE" id="PS51007">
    <property type="entry name" value="CYTC"/>
    <property type="match status" value="1"/>
</dbReference>
<evidence type="ECO:0000256" key="6">
    <source>
        <dbReference type="ARBA" id="ARBA00023004"/>
    </source>
</evidence>
<comment type="cofactor">
    <cofactor evidence="8">
        <name>heme c</name>
        <dbReference type="ChEBI" id="CHEBI:61717"/>
    </cofactor>
    <text evidence="8">Binds 1 heme c group covalently per subunit.</text>
</comment>
<comment type="subcellular location">
    <subcellularLocation>
        <location evidence="1">Membrane</location>
    </subcellularLocation>
</comment>
<dbReference type="AlphaFoldDB" id="A0A0H4IXD2"/>
<dbReference type="InterPro" id="IPR009056">
    <property type="entry name" value="Cyt_c-like_dom"/>
</dbReference>
<sequence length="236" mass="27316">MQMKKFIAILIAFMMGLHNSISFSADGSYHLDNAKINLDDEQSLQRGARNFINYCLNCHSANYMRYNRLADIGLSDDVIKENLLFTAEKTGELMDINMDSTEAKKWFGANPPNLTVTARSRGKDWIYSYLRTFYVDESRELGWNNLVYPNAAMPHVLWELQGIQNLEDNKLKLTKSGLLSAEEYDQFVLDTTNYMVFMAEPAKLVRHKIGYYVIGFLLILLILVINLKKEFWKDIK</sequence>
<dbReference type="GO" id="GO:0020037">
    <property type="term" value="F:heme binding"/>
    <property type="evidence" value="ECO:0007669"/>
    <property type="project" value="InterPro"/>
</dbReference>
<feature type="domain" description="Cytochrome c" evidence="11">
    <location>
        <begin position="42"/>
        <end position="195"/>
    </location>
</feature>
<evidence type="ECO:0000256" key="2">
    <source>
        <dbReference type="ARBA" id="ARBA00022617"/>
    </source>
</evidence>
<evidence type="ECO:0000313" key="13">
    <source>
        <dbReference type="Proteomes" id="UP000066549"/>
    </source>
</evidence>
<evidence type="ECO:0000256" key="3">
    <source>
        <dbReference type="ARBA" id="ARBA00022692"/>
    </source>
</evidence>
<feature type="binding site" description="covalent" evidence="8">
    <location>
        <position position="59"/>
    </location>
    <ligand>
        <name>heme c</name>
        <dbReference type="ChEBI" id="CHEBI:61717"/>
    </ligand>
</feature>
<evidence type="ECO:0000256" key="10">
    <source>
        <dbReference type="SAM" id="SignalP"/>
    </source>
</evidence>
<feature type="chain" id="PRO_5005206629" evidence="10">
    <location>
        <begin position="25"/>
        <end position="236"/>
    </location>
</feature>
<evidence type="ECO:0000256" key="5">
    <source>
        <dbReference type="ARBA" id="ARBA00022989"/>
    </source>
</evidence>
<keyword evidence="4 8" id="KW-0479">Metal-binding</keyword>
<proteinExistence type="predicted"/>
<dbReference type="InterPro" id="IPR002326">
    <property type="entry name" value="Cyt_c1"/>
</dbReference>
<evidence type="ECO:0000256" key="1">
    <source>
        <dbReference type="ARBA" id="ARBA00004370"/>
    </source>
</evidence>
<evidence type="ECO:0000256" key="8">
    <source>
        <dbReference type="PIRSR" id="PIRSR602326-1"/>
    </source>
</evidence>
<organism evidence="12 13">
    <name type="scientific">Methylophilales bacterium MBRS-H7</name>
    <dbReference type="NCBI Taxonomy" id="1623450"/>
    <lineage>
        <taxon>Bacteria</taxon>
        <taxon>Pseudomonadati</taxon>
        <taxon>Pseudomonadota</taxon>
        <taxon>Betaproteobacteria</taxon>
        <taxon>Nitrosomonadales</taxon>
        <taxon>OM43 clade</taxon>
    </lineage>
</organism>
<keyword evidence="2 8" id="KW-0349">Heme</keyword>
<keyword evidence="5 9" id="KW-1133">Transmembrane helix</keyword>
<name>A0A0H4IXD2_9PROT</name>
<feature type="binding site" description="covalent" evidence="8">
    <location>
        <position position="55"/>
    </location>
    <ligand>
        <name>heme c</name>
        <dbReference type="ChEBI" id="CHEBI:61717"/>
    </ligand>
</feature>
<dbReference type="EMBL" id="CP011002">
    <property type="protein sequence ID" value="AKO65631.1"/>
    <property type="molecule type" value="Genomic_DNA"/>
</dbReference>
<evidence type="ECO:0000313" key="12">
    <source>
        <dbReference type="EMBL" id="AKO65631.1"/>
    </source>
</evidence>
<gene>
    <name evidence="12" type="ORF">VI33_02505</name>
</gene>
<evidence type="ECO:0000256" key="9">
    <source>
        <dbReference type="SAM" id="Phobius"/>
    </source>
</evidence>
<dbReference type="Pfam" id="PF02167">
    <property type="entry name" value="Cytochrom_C1"/>
    <property type="match status" value="1"/>
</dbReference>
<reference evidence="12 13" key="1">
    <citation type="submission" date="2015-03" db="EMBL/GenBank/DDBJ databases">
        <title>Comparative analysis of the OM43 clade including a novel species from Red Sea uncovers genomic and metabolic diversity among marine methylotrophs.</title>
        <authorList>
            <person name="Jimenez-Infante F."/>
            <person name="Ngugi D.K."/>
            <person name="Vinu M."/>
            <person name="Alam I."/>
            <person name="Kamau A."/>
            <person name="Blom J."/>
            <person name="Bajic V.B."/>
            <person name="Stingl U."/>
        </authorList>
    </citation>
    <scope>NUCLEOTIDE SEQUENCE [LARGE SCALE GENOMIC DNA]</scope>
    <source>
        <strain evidence="12 13">MBRSH7</strain>
    </source>
</reference>
<feature type="signal peptide" evidence="10">
    <location>
        <begin position="1"/>
        <end position="24"/>
    </location>
</feature>
<dbReference type="PATRIC" id="fig|1623450.3.peg.495"/>
<protein>
    <submittedName>
        <fullName evidence="12">Cytochrome C</fullName>
    </submittedName>
</protein>
<keyword evidence="7 9" id="KW-0472">Membrane</keyword>
<evidence type="ECO:0000259" key="11">
    <source>
        <dbReference type="PROSITE" id="PS51007"/>
    </source>
</evidence>
<dbReference type="Gene3D" id="1.10.760.10">
    <property type="entry name" value="Cytochrome c-like domain"/>
    <property type="match status" value="1"/>
</dbReference>
<keyword evidence="3 9" id="KW-0812">Transmembrane</keyword>
<dbReference type="PANTHER" id="PTHR10266:SF3">
    <property type="entry name" value="CYTOCHROME C1, HEME PROTEIN, MITOCHONDRIAL"/>
    <property type="match status" value="1"/>
</dbReference>
<accession>A0A0H4IXD2</accession>
<keyword evidence="13" id="KW-1185">Reference proteome</keyword>
<dbReference type="GO" id="GO:0009055">
    <property type="term" value="F:electron transfer activity"/>
    <property type="evidence" value="ECO:0007669"/>
    <property type="project" value="InterPro"/>
</dbReference>
<dbReference type="SUPFAM" id="SSF46626">
    <property type="entry name" value="Cytochrome c"/>
    <property type="match status" value="1"/>
</dbReference>